<protein>
    <submittedName>
        <fullName evidence="2">Baseplate protein</fullName>
    </submittedName>
</protein>
<sequence length="136" mass="15125">MTTSRDTRAFLGQGWKFPLQVTPAGGMARASYEHRVEESVYLILSTAKGERVMLPEFGCGIHDLVFQPNTPGTIGLVAQQVRRALVQWEPRIDVLDLVVESPPGEATLLLIRVGYRIRANNALANIVYPFYLREGA</sequence>
<dbReference type="Gene3D" id="3.10.450.40">
    <property type="match status" value="1"/>
</dbReference>
<dbReference type="AlphaFoldDB" id="A0A3D4V768"/>
<dbReference type="Pfam" id="PF04965">
    <property type="entry name" value="GPW_gp25"/>
    <property type="match status" value="1"/>
</dbReference>
<dbReference type="Proteomes" id="UP000264071">
    <property type="component" value="Unassembled WGS sequence"/>
</dbReference>
<dbReference type="InterPro" id="IPR007048">
    <property type="entry name" value="IraD/Gp25-like"/>
</dbReference>
<dbReference type="EMBL" id="DPIY01000005">
    <property type="protein sequence ID" value="HCT56498.1"/>
    <property type="molecule type" value="Genomic_DNA"/>
</dbReference>
<evidence type="ECO:0000259" key="1">
    <source>
        <dbReference type="Pfam" id="PF04965"/>
    </source>
</evidence>
<dbReference type="SUPFAM" id="SSF160719">
    <property type="entry name" value="gpW/gp25-like"/>
    <property type="match status" value="1"/>
</dbReference>
<reference evidence="2 3" key="1">
    <citation type="journal article" date="2018" name="Nat. Biotechnol.">
        <title>A standardized bacterial taxonomy based on genome phylogeny substantially revises the tree of life.</title>
        <authorList>
            <person name="Parks D.H."/>
            <person name="Chuvochina M."/>
            <person name="Waite D.W."/>
            <person name="Rinke C."/>
            <person name="Skarshewski A."/>
            <person name="Chaumeil P.A."/>
            <person name="Hugenholtz P."/>
        </authorList>
    </citation>
    <scope>NUCLEOTIDE SEQUENCE [LARGE SCALE GENOMIC DNA]</scope>
    <source>
        <strain evidence="2">UBA8844</strain>
    </source>
</reference>
<organism evidence="2 3">
    <name type="scientific">Gemmatimonas aurantiaca</name>
    <dbReference type="NCBI Taxonomy" id="173480"/>
    <lineage>
        <taxon>Bacteria</taxon>
        <taxon>Pseudomonadati</taxon>
        <taxon>Gemmatimonadota</taxon>
        <taxon>Gemmatimonadia</taxon>
        <taxon>Gemmatimonadales</taxon>
        <taxon>Gemmatimonadaceae</taxon>
        <taxon>Gemmatimonas</taxon>
    </lineage>
</organism>
<accession>A0A3D4V768</accession>
<comment type="caution">
    <text evidence="2">The sequence shown here is derived from an EMBL/GenBank/DDBJ whole genome shotgun (WGS) entry which is preliminary data.</text>
</comment>
<evidence type="ECO:0000313" key="2">
    <source>
        <dbReference type="EMBL" id="HCT56498.1"/>
    </source>
</evidence>
<gene>
    <name evidence="2" type="ORF">DGD08_04715</name>
</gene>
<feature type="domain" description="IraD/Gp25-like" evidence="1">
    <location>
        <begin position="31"/>
        <end position="121"/>
    </location>
</feature>
<proteinExistence type="predicted"/>
<dbReference type="OMA" id="SNMVYPF"/>
<name>A0A3D4V768_9BACT</name>
<evidence type="ECO:0000313" key="3">
    <source>
        <dbReference type="Proteomes" id="UP000264071"/>
    </source>
</evidence>